<name>A0A518DXN9_9BACT</name>
<evidence type="ECO:0000256" key="1">
    <source>
        <dbReference type="SAM" id="Phobius"/>
    </source>
</evidence>
<keyword evidence="1" id="KW-1133">Transmembrane helix</keyword>
<sequence length="560" mass="63554">MCNHEESRQPNAPARDPRFASPAIGALVPLLALRASVLCIVFLLPTLTRGQDGALRDTIDREVKAAWAKDNLAAPERSTDSVFLRRIYLDLVGMIPTYEEATAFLGDADPQKREKLIDKLLADPRYARNQAQVWDVNLLGRNPQGIRSTNRDAFRNWLATHFEQNVPYDRIVHKLLKAEEDNSKLFYVAYRNSDDLTTTAMRFFLGTQLQCAKCHDHPYESWTQQDYYGMAGFFVRTYVVETDGANEHIKKFYVGEKSTGDVSFTVLPKDAQPGTKGEPVKPRFLGGEELQEPELPADFKEPKVEPKQAPPKPLFSRREKIVEWITAKDNPYLARAAVNRIWAQFMGRGFVHPVDDFNSENDPSHPELLKAIEAGFIAHQFDLKWLIREIVNSAAYQAADVGPVTDALPKYYERARIRPLSVEELTASLHIATGLGVEAALKSKPSGDMLKYLGDPTDGQGRFQGSLTEHLFIHNGDTFRGLCYPRNGNLAETLLKSEEDWNAKVERMFLSVLSRTPTTEERERFVNYLNVDPKDTKLESQRMEEALWVLVATSEFRFSR</sequence>
<evidence type="ECO:0000259" key="3">
    <source>
        <dbReference type="Pfam" id="PF07587"/>
    </source>
</evidence>
<reference evidence="4 5" key="1">
    <citation type="submission" date="2019-02" db="EMBL/GenBank/DDBJ databases">
        <title>Deep-cultivation of Planctomycetes and their phenomic and genomic characterization uncovers novel biology.</title>
        <authorList>
            <person name="Wiegand S."/>
            <person name="Jogler M."/>
            <person name="Boedeker C."/>
            <person name="Pinto D."/>
            <person name="Vollmers J."/>
            <person name="Rivas-Marin E."/>
            <person name="Kohn T."/>
            <person name="Peeters S.H."/>
            <person name="Heuer A."/>
            <person name="Rast P."/>
            <person name="Oberbeckmann S."/>
            <person name="Bunk B."/>
            <person name="Jeske O."/>
            <person name="Meyerdierks A."/>
            <person name="Storesund J.E."/>
            <person name="Kallscheuer N."/>
            <person name="Luecker S."/>
            <person name="Lage O.M."/>
            <person name="Pohl T."/>
            <person name="Merkel B.J."/>
            <person name="Hornburger P."/>
            <person name="Mueller R.-W."/>
            <person name="Bruemmer F."/>
            <person name="Labrenz M."/>
            <person name="Spormann A.M."/>
            <person name="Op den Camp H."/>
            <person name="Overmann J."/>
            <person name="Amann R."/>
            <person name="Jetten M.S.M."/>
            <person name="Mascher T."/>
            <person name="Medema M.H."/>
            <person name="Devos D.P."/>
            <person name="Kaster A.-K."/>
            <person name="Ovreas L."/>
            <person name="Rohde M."/>
            <person name="Galperin M.Y."/>
            <person name="Jogler C."/>
        </authorList>
    </citation>
    <scope>NUCLEOTIDE SEQUENCE [LARGE SCALE GENOMIC DNA]</scope>
    <source>
        <strain evidence="4 5">Pla85_3_4</strain>
    </source>
</reference>
<feature type="domain" description="DUF1553" evidence="3">
    <location>
        <begin position="317"/>
        <end position="436"/>
    </location>
</feature>
<dbReference type="KEGG" id="lcre:Pla8534_44150"/>
<dbReference type="PANTHER" id="PTHR35889">
    <property type="entry name" value="CYCLOINULO-OLIGOSACCHARIDE FRUCTANOTRANSFERASE-RELATED"/>
    <property type="match status" value="1"/>
</dbReference>
<protein>
    <recommendedName>
        <fullName evidence="6">Cytochrome c domain-containing protein</fullName>
    </recommendedName>
</protein>
<dbReference type="EMBL" id="CP036433">
    <property type="protein sequence ID" value="QDU96594.1"/>
    <property type="molecule type" value="Genomic_DNA"/>
</dbReference>
<feature type="domain" description="DUF1549" evidence="2">
    <location>
        <begin position="59"/>
        <end position="237"/>
    </location>
</feature>
<feature type="transmembrane region" description="Helical" evidence="1">
    <location>
        <begin position="23"/>
        <end position="44"/>
    </location>
</feature>
<accession>A0A518DXN9</accession>
<evidence type="ECO:0000259" key="2">
    <source>
        <dbReference type="Pfam" id="PF07583"/>
    </source>
</evidence>
<dbReference type="Pfam" id="PF07583">
    <property type="entry name" value="PSCyt2"/>
    <property type="match status" value="1"/>
</dbReference>
<keyword evidence="1" id="KW-0812">Transmembrane</keyword>
<evidence type="ECO:0000313" key="5">
    <source>
        <dbReference type="Proteomes" id="UP000317648"/>
    </source>
</evidence>
<dbReference type="Proteomes" id="UP000317648">
    <property type="component" value="Chromosome"/>
</dbReference>
<dbReference type="AlphaFoldDB" id="A0A518DXN9"/>
<dbReference type="InterPro" id="IPR011444">
    <property type="entry name" value="DUF1549"/>
</dbReference>
<proteinExistence type="predicted"/>
<evidence type="ECO:0000313" key="4">
    <source>
        <dbReference type="EMBL" id="QDU96594.1"/>
    </source>
</evidence>
<dbReference type="OrthoDB" id="289126at2"/>
<organism evidence="4 5">
    <name type="scientific">Lignipirellula cremea</name>
    <dbReference type="NCBI Taxonomy" id="2528010"/>
    <lineage>
        <taxon>Bacteria</taxon>
        <taxon>Pseudomonadati</taxon>
        <taxon>Planctomycetota</taxon>
        <taxon>Planctomycetia</taxon>
        <taxon>Pirellulales</taxon>
        <taxon>Pirellulaceae</taxon>
        <taxon>Lignipirellula</taxon>
    </lineage>
</organism>
<keyword evidence="5" id="KW-1185">Reference proteome</keyword>
<evidence type="ECO:0008006" key="6">
    <source>
        <dbReference type="Google" id="ProtNLM"/>
    </source>
</evidence>
<dbReference type="PANTHER" id="PTHR35889:SF3">
    <property type="entry name" value="F-BOX DOMAIN-CONTAINING PROTEIN"/>
    <property type="match status" value="1"/>
</dbReference>
<dbReference type="InterPro" id="IPR022655">
    <property type="entry name" value="DUF1553"/>
</dbReference>
<dbReference type="Pfam" id="PF07587">
    <property type="entry name" value="PSD1"/>
    <property type="match status" value="1"/>
</dbReference>
<dbReference type="RefSeq" id="WP_145055213.1">
    <property type="nucleotide sequence ID" value="NZ_CP036433.1"/>
</dbReference>
<keyword evidence="1" id="KW-0472">Membrane</keyword>
<gene>
    <name evidence="4" type="ORF">Pla8534_44150</name>
</gene>